<dbReference type="EMBL" id="KI393807">
    <property type="protein sequence ID" value="ERN07405.1"/>
    <property type="molecule type" value="Genomic_DNA"/>
</dbReference>
<dbReference type="GO" id="GO:0005524">
    <property type="term" value="F:ATP binding"/>
    <property type="evidence" value="ECO:0007669"/>
    <property type="project" value="InterPro"/>
</dbReference>
<dbReference type="AlphaFoldDB" id="W1PJX5"/>
<sequence length="328" mass="37574">MWVQWKLCSSGPSRQEKRYFELMFHKDYHDLALEFYIPYVFEKGAEVQGAKRVLCTNRSMNGDGGLWSTVDFHLPSTFDTIAVNNEVKNSLKKDLVKFSEAKELYVEAGRAWKRSYLIHGPSGTGKTTLVAAIANELCFNLYDIDLGSVHNNFHLRKLLISTRERSVIVFEDIDKWVVKREGAENQRVEEGYIIQKIGGGEALITMTGLLNLIDGLWSSCFLCEKVMVFTATNIENLDPSLLRPGRMDMHMTLTYTRPLDFEALTNKYFDLENDEIEVSIRTNMQKIKDLLNNLNIIPAEIAEVFMRYSGDPAKAMEMLMWKLNGTIV</sequence>
<dbReference type="InterPro" id="IPR003593">
    <property type="entry name" value="AAA+_ATPase"/>
</dbReference>
<name>W1PJX5_AMBTC</name>
<evidence type="ECO:0000313" key="3">
    <source>
        <dbReference type="EMBL" id="ERN07405.1"/>
    </source>
</evidence>
<dbReference type="Pfam" id="PF00004">
    <property type="entry name" value="AAA"/>
    <property type="match status" value="1"/>
</dbReference>
<dbReference type="eggNOG" id="KOG0743">
    <property type="taxonomic scope" value="Eukaryota"/>
</dbReference>
<reference evidence="4" key="1">
    <citation type="journal article" date="2013" name="Science">
        <title>The Amborella genome and the evolution of flowering plants.</title>
        <authorList>
            <consortium name="Amborella Genome Project"/>
        </authorList>
    </citation>
    <scope>NUCLEOTIDE SEQUENCE [LARGE SCALE GENOMIC DNA]</scope>
</reference>
<comment type="similarity">
    <text evidence="1">Belongs to the AAA ATPase family. BCS1 subfamily.</text>
</comment>
<dbReference type="OMA" id="IANELCF"/>
<evidence type="ECO:0000256" key="1">
    <source>
        <dbReference type="ARBA" id="ARBA00007448"/>
    </source>
</evidence>
<evidence type="ECO:0000313" key="4">
    <source>
        <dbReference type="Proteomes" id="UP000017836"/>
    </source>
</evidence>
<feature type="domain" description="AAA+ ATPase" evidence="2">
    <location>
        <begin position="112"/>
        <end position="257"/>
    </location>
</feature>
<dbReference type="HOGENOM" id="CLU_010189_5_0_1"/>
<dbReference type="SMART" id="SM00382">
    <property type="entry name" value="AAA"/>
    <property type="match status" value="1"/>
</dbReference>
<protein>
    <recommendedName>
        <fullName evidence="2">AAA+ ATPase domain-containing protein</fullName>
    </recommendedName>
</protein>
<accession>W1PJX5</accession>
<dbReference type="SUPFAM" id="SSF52540">
    <property type="entry name" value="P-loop containing nucleoside triphosphate hydrolases"/>
    <property type="match status" value="1"/>
</dbReference>
<organism evidence="3 4">
    <name type="scientific">Amborella trichopoda</name>
    <dbReference type="NCBI Taxonomy" id="13333"/>
    <lineage>
        <taxon>Eukaryota</taxon>
        <taxon>Viridiplantae</taxon>
        <taxon>Streptophyta</taxon>
        <taxon>Embryophyta</taxon>
        <taxon>Tracheophyta</taxon>
        <taxon>Spermatophyta</taxon>
        <taxon>Magnoliopsida</taxon>
        <taxon>Amborellales</taxon>
        <taxon>Amborellaceae</taxon>
        <taxon>Amborella</taxon>
    </lineage>
</organism>
<dbReference type="InterPro" id="IPR050747">
    <property type="entry name" value="Mitochondrial_chaperone_BCS1"/>
</dbReference>
<proteinExistence type="inferred from homology"/>
<dbReference type="Gramene" id="ERN07405">
    <property type="protein sequence ID" value="ERN07405"/>
    <property type="gene ID" value="AMTR_s00019p00244740"/>
</dbReference>
<dbReference type="Proteomes" id="UP000017836">
    <property type="component" value="Unassembled WGS sequence"/>
</dbReference>
<dbReference type="PANTHER" id="PTHR23070">
    <property type="entry name" value="BCS1 AAA-TYPE ATPASE"/>
    <property type="match status" value="1"/>
</dbReference>
<dbReference type="GO" id="GO:0016887">
    <property type="term" value="F:ATP hydrolysis activity"/>
    <property type="evidence" value="ECO:0007669"/>
    <property type="project" value="InterPro"/>
</dbReference>
<dbReference type="Gene3D" id="3.40.50.300">
    <property type="entry name" value="P-loop containing nucleotide triphosphate hydrolases"/>
    <property type="match status" value="1"/>
</dbReference>
<dbReference type="InterPro" id="IPR003959">
    <property type="entry name" value="ATPase_AAA_core"/>
</dbReference>
<dbReference type="STRING" id="13333.W1PJX5"/>
<evidence type="ECO:0000259" key="2">
    <source>
        <dbReference type="SMART" id="SM00382"/>
    </source>
</evidence>
<keyword evidence="4" id="KW-1185">Reference proteome</keyword>
<gene>
    <name evidence="3" type="ORF">AMTR_s00019p00244740</name>
</gene>
<dbReference type="InterPro" id="IPR027417">
    <property type="entry name" value="P-loop_NTPase"/>
</dbReference>